<organism evidence="2 3">
    <name type="scientific">Williamsia serinedens</name>
    <dbReference type="NCBI Taxonomy" id="391736"/>
    <lineage>
        <taxon>Bacteria</taxon>
        <taxon>Bacillati</taxon>
        <taxon>Actinomycetota</taxon>
        <taxon>Actinomycetes</taxon>
        <taxon>Mycobacteriales</taxon>
        <taxon>Nocardiaceae</taxon>
        <taxon>Williamsia</taxon>
    </lineage>
</organism>
<protein>
    <recommendedName>
        <fullName evidence="1">TY-Chap C-terminal domain-containing protein</fullName>
    </recommendedName>
</protein>
<reference evidence="2 3" key="1">
    <citation type="submission" date="2022-06" db="EMBL/GenBank/DDBJ databases">
        <title>Genomic Encyclopedia of Archaeal and Bacterial Type Strains, Phase II (KMG-II): from individual species to whole genera.</title>
        <authorList>
            <person name="Goeker M."/>
        </authorList>
    </citation>
    <scope>NUCLEOTIDE SEQUENCE [LARGE SCALE GENOMIC DNA]</scope>
    <source>
        <strain evidence="2 3">DSM 45037</strain>
    </source>
</reference>
<dbReference type="RefSeq" id="WP_253656553.1">
    <property type="nucleotide sequence ID" value="NZ_BAAAOE010000007.1"/>
</dbReference>
<dbReference type="Pfam" id="PF22554">
    <property type="entry name" value="Chap-C"/>
    <property type="match status" value="1"/>
</dbReference>
<dbReference type="EMBL" id="JAMTCG010000010">
    <property type="protein sequence ID" value="MCP2162984.1"/>
    <property type="molecule type" value="Genomic_DNA"/>
</dbReference>
<keyword evidence="3" id="KW-1185">Reference proteome</keyword>
<dbReference type="InterPro" id="IPR054342">
    <property type="entry name" value="TY-Chap_C"/>
</dbReference>
<accession>A0ABT1H7U2</accession>
<name>A0ABT1H7U2_9NOCA</name>
<evidence type="ECO:0000313" key="3">
    <source>
        <dbReference type="Proteomes" id="UP001205740"/>
    </source>
</evidence>
<evidence type="ECO:0000313" key="2">
    <source>
        <dbReference type="EMBL" id="MCP2162984.1"/>
    </source>
</evidence>
<feature type="domain" description="TY-Chap C-terminal" evidence="1">
    <location>
        <begin position="10"/>
        <end position="85"/>
    </location>
</feature>
<comment type="caution">
    <text evidence="2">The sequence shown here is derived from an EMBL/GenBank/DDBJ whole genome shotgun (WGS) entry which is preliminary data.</text>
</comment>
<proteinExistence type="predicted"/>
<dbReference type="Proteomes" id="UP001205740">
    <property type="component" value="Unassembled WGS sequence"/>
</dbReference>
<sequence>MPDDGALIRELELLATLSQSQIRAALDSVPARAELVAFALDEDVELRREADLARDVDDEETACHLEQEAAAWRATATALRRAGRRTAPDAGRRSA</sequence>
<evidence type="ECO:0000259" key="1">
    <source>
        <dbReference type="Pfam" id="PF22554"/>
    </source>
</evidence>
<gene>
    <name evidence="2" type="ORF">LX12_004197</name>
</gene>